<dbReference type="KEGG" id="rfr:Rfer_3876"/>
<dbReference type="InterPro" id="IPR013328">
    <property type="entry name" value="6PGD_dom2"/>
</dbReference>
<dbReference type="InterPro" id="IPR002204">
    <property type="entry name" value="3-OH-isobutyrate_DH-rel_CS"/>
</dbReference>
<dbReference type="GO" id="GO:0016054">
    <property type="term" value="P:organic acid catabolic process"/>
    <property type="evidence" value="ECO:0007669"/>
    <property type="project" value="UniProtKB-ARBA"/>
</dbReference>
<dbReference type="eggNOG" id="COG2084">
    <property type="taxonomic scope" value="Bacteria"/>
</dbReference>
<dbReference type="Gene3D" id="1.10.1040.10">
    <property type="entry name" value="N-(1-d-carboxylethyl)-l-norvaline Dehydrogenase, domain 2"/>
    <property type="match status" value="1"/>
</dbReference>
<evidence type="ECO:0000259" key="5">
    <source>
        <dbReference type="Pfam" id="PF03446"/>
    </source>
</evidence>
<keyword evidence="3" id="KW-0520">NAD</keyword>
<dbReference type="PANTHER" id="PTHR43060">
    <property type="entry name" value="3-HYDROXYISOBUTYRATE DEHYDROGENASE-LIKE 1, MITOCHONDRIAL-RELATED"/>
    <property type="match status" value="1"/>
</dbReference>
<comment type="similarity">
    <text evidence="1">Belongs to the HIBADH-related family.</text>
</comment>
<sequence>MNNTPRKTYEPTPARKVAFLGLGVMGYPMAGHLAQAGHQVTVYNRTASKSIAWCSEYTGAGAVKHAQTPRLAAQQAEFVFCCVGNDDDLAQVTLGADGAFAGMEPGSVFVDHTTASARVARELYRAAKDMGLHFIDAPVSGGQAGAQNGVLTVMCGGDQAAFDKAQPVAMAFSKAFTRLGESGAGQLAKMVNQICIAGLVQGLSEAIAFGQQAGLDMNQVLDVIGKGAAQSWQLDNRGKTMVADKFDFGFAVDWMRKDLGLVLDEAKRNGARLPVTALVDQFYADVQHMGGQRWDTSSLIRRLR</sequence>
<feature type="active site" evidence="4">
    <location>
        <position position="189"/>
    </location>
</feature>
<protein>
    <submittedName>
        <fullName evidence="7">6-phosphogluconate dehydrogenase, NAD-binding</fullName>
    </submittedName>
</protein>
<proteinExistence type="inferred from homology"/>
<dbReference type="EMBL" id="CP000267">
    <property type="protein sequence ID" value="ABD71575.1"/>
    <property type="molecule type" value="Genomic_DNA"/>
</dbReference>
<dbReference type="PROSITE" id="PS00895">
    <property type="entry name" value="3_HYDROXYISOBUT_DH"/>
    <property type="match status" value="1"/>
</dbReference>
<dbReference type="InterPro" id="IPR036291">
    <property type="entry name" value="NAD(P)-bd_dom_sf"/>
</dbReference>
<evidence type="ECO:0000256" key="1">
    <source>
        <dbReference type="ARBA" id="ARBA00009080"/>
    </source>
</evidence>
<dbReference type="PANTHER" id="PTHR43060:SF15">
    <property type="entry name" value="3-HYDROXYISOBUTYRATE DEHYDROGENASE-LIKE 1, MITOCHONDRIAL-RELATED"/>
    <property type="match status" value="1"/>
</dbReference>
<dbReference type="InterPro" id="IPR015815">
    <property type="entry name" value="HIBADH-related"/>
</dbReference>
<evidence type="ECO:0000256" key="3">
    <source>
        <dbReference type="ARBA" id="ARBA00023027"/>
    </source>
</evidence>
<dbReference type="HOGENOM" id="CLU_035117_1_0_4"/>
<dbReference type="Pfam" id="PF14833">
    <property type="entry name" value="NAD_binding_11"/>
    <property type="match status" value="1"/>
</dbReference>
<feature type="domain" description="3-hydroxyisobutyrate dehydrogenase-like NAD-binding" evidence="6">
    <location>
        <begin position="183"/>
        <end position="302"/>
    </location>
</feature>
<evidence type="ECO:0000259" key="6">
    <source>
        <dbReference type="Pfam" id="PF14833"/>
    </source>
</evidence>
<dbReference type="InterPro" id="IPR006115">
    <property type="entry name" value="6PGDH_NADP-bd"/>
</dbReference>
<dbReference type="OrthoDB" id="9777604at2"/>
<dbReference type="STRING" id="338969.Rfer_3876"/>
<evidence type="ECO:0000313" key="8">
    <source>
        <dbReference type="Proteomes" id="UP000008332"/>
    </source>
</evidence>
<keyword evidence="8" id="KW-1185">Reference proteome</keyword>
<gene>
    <name evidence="7" type="ordered locus">Rfer_3876</name>
</gene>
<dbReference type="PIRSF" id="PIRSF000103">
    <property type="entry name" value="HIBADH"/>
    <property type="match status" value="1"/>
</dbReference>
<dbReference type="InterPro" id="IPR029154">
    <property type="entry name" value="HIBADH-like_NADP-bd"/>
</dbReference>
<reference evidence="8" key="1">
    <citation type="submission" date="2006-02" db="EMBL/GenBank/DDBJ databases">
        <title>Complete sequence of chromosome of Rhodoferax ferrireducens DSM 15236.</title>
        <authorList>
            <person name="Copeland A."/>
            <person name="Lucas S."/>
            <person name="Lapidus A."/>
            <person name="Barry K."/>
            <person name="Detter J.C."/>
            <person name="Glavina del Rio T."/>
            <person name="Hammon N."/>
            <person name="Israni S."/>
            <person name="Pitluck S."/>
            <person name="Brettin T."/>
            <person name="Bruce D."/>
            <person name="Han C."/>
            <person name="Tapia R."/>
            <person name="Gilna P."/>
            <person name="Kiss H."/>
            <person name="Schmutz J."/>
            <person name="Larimer F."/>
            <person name="Land M."/>
            <person name="Kyrpides N."/>
            <person name="Ivanova N."/>
            <person name="Richardson P."/>
        </authorList>
    </citation>
    <scope>NUCLEOTIDE SEQUENCE [LARGE SCALE GENOMIC DNA]</scope>
    <source>
        <strain evidence="8">ATCC BAA-621 / DSM 15236 / T118</strain>
    </source>
</reference>
<dbReference type="InterPro" id="IPR008927">
    <property type="entry name" value="6-PGluconate_DH-like_C_sf"/>
</dbReference>
<dbReference type="Gene3D" id="3.40.50.720">
    <property type="entry name" value="NAD(P)-binding Rossmann-like Domain"/>
    <property type="match status" value="1"/>
</dbReference>
<dbReference type="SUPFAM" id="SSF51735">
    <property type="entry name" value="NAD(P)-binding Rossmann-fold domains"/>
    <property type="match status" value="1"/>
</dbReference>
<organism evidence="7 8">
    <name type="scientific">Albidiferax ferrireducens (strain ATCC BAA-621 / DSM 15236 / T118)</name>
    <name type="common">Rhodoferax ferrireducens</name>
    <dbReference type="NCBI Taxonomy" id="338969"/>
    <lineage>
        <taxon>Bacteria</taxon>
        <taxon>Pseudomonadati</taxon>
        <taxon>Pseudomonadota</taxon>
        <taxon>Betaproteobacteria</taxon>
        <taxon>Burkholderiales</taxon>
        <taxon>Comamonadaceae</taxon>
        <taxon>Rhodoferax</taxon>
    </lineage>
</organism>
<dbReference type="GO" id="GO:0051287">
    <property type="term" value="F:NAD binding"/>
    <property type="evidence" value="ECO:0007669"/>
    <property type="project" value="InterPro"/>
</dbReference>
<dbReference type="GO" id="GO:0016491">
    <property type="term" value="F:oxidoreductase activity"/>
    <property type="evidence" value="ECO:0007669"/>
    <property type="project" value="UniProtKB-KW"/>
</dbReference>
<keyword evidence="2" id="KW-0560">Oxidoreductase</keyword>
<feature type="domain" description="6-phosphogluconate dehydrogenase NADP-binding" evidence="5">
    <location>
        <begin position="16"/>
        <end position="178"/>
    </location>
</feature>
<dbReference type="RefSeq" id="WP_011466138.1">
    <property type="nucleotide sequence ID" value="NC_007908.1"/>
</dbReference>
<evidence type="ECO:0000313" key="7">
    <source>
        <dbReference type="EMBL" id="ABD71575.1"/>
    </source>
</evidence>
<dbReference type="Pfam" id="PF03446">
    <property type="entry name" value="NAD_binding_2"/>
    <property type="match status" value="1"/>
</dbReference>
<dbReference type="GO" id="GO:0050661">
    <property type="term" value="F:NADP binding"/>
    <property type="evidence" value="ECO:0007669"/>
    <property type="project" value="InterPro"/>
</dbReference>
<name>Q21RM8_ALBFT</name>
<accession>Q21RM8</accession>
<dbReference type="SUPFAM" id="SSF48179">
    <property type="entry name" value="6-phosphogluconate dehydrogenase C-terminal domain-like"/>
    <property type="match status" value="1"/>
</dbReference>
<dbReference type="AlphaFoldDB" id="Q21RM8"/>
<dbReference type="Proteomes" id="UP000008332">
    <property type="component" value="Chromosome"/>
</dbReference>
<evidence type="ECO:0000256" key="2">
    <source>
        <dbReference type="ARBA" id="ARBA00023002"/>
    </source>
</evidence>
<evidence type="ECO:0000256" key="4">
    <source>
        <dbReference type="PIRSR" id="PIRSR000103-1"/>
    </source>
</evidence>